<evidence type="ECO:0000313" key="6">
    <source>
        <dbReference type="Proteomes" id="UP000636479"/>
    </source>
</evidence>
<name>A0A8H6T7D2_9AGAR</name>
<evidence type="ECO:0000256" key="1">
    <source>
        <dbReference type="ARBA" id="ARBA00001554"/>
    </source>
</evidence>
<comment type="catalytic activity">
    <reaction evidence="1">
        <text>(4aS,6R)-4a-hydroxy-L-erythro-5,6,7,8-tetrahydrobiopterin = (6R)-L-erythro-6,7-dihydrobiopterin + H2O</text>
        <dbReference type="Rhea" id="RHEA:11920"/>
        <dbReference type="ChEBI" id="CHEBI:15377"/>
        <dbReference type="ChEBI" id="CHEBI:15642"/>
        <dbReference type="ChEBI" id="CHEBI:43120"/>
        <dbReference type="EC" id="4.2.1.96"/>
    </reaction>
</comment>
<organism evidence="5 6">
    <name type="scientific">Mycena indigotica</name>
    <dbReference type="NCBI Taxonomy" id="2126181"/>
    <lineage>
        <taxon>Eukaryota</taxon>
        <taxon>Fungi</taxon>
        <taxon>Dikarya</taxon>
        <taxon>Basidiomycota</taxon>
        <taxon>Agaricomycotina</taxon>
        <taxon>Agaricomycetes</taxon>
        <taxon>Agaricomycetidae</taxon>
        <taxon>Agaricales</taxon>
        <taxon>Marasmiineae</taxon>
        <taxon>Mycenaceae</taxon>
        <taxon>Mycena</taxon>
    </lineage>
</organism>
<protein>
    <recommendedName>
        <fullName evidence="3">4a-hydroxytetrahydrobiopterin dehydratase</fullName>
        <ecNumber evidence="3">4.2.1.96</ecNumber>
    </recommendedName>
</protein>
<evidence type="ECO:0000256" key="3">
    <source>
        <dbReference type="ARBA" id="ARBA00013252"/>
    </source>
</evidence>
<dbReference type="EC" id="4.2.1.96" evidence="3"/>
<reference evidence="5" key="1">
    <citation type="submission" date="2020-05" db="EMBL/GenBank/DDBJ databases">
        <title>Mycena genomes resolve the evolution of fungal bioluminescence.</title>
        <authorList>
            <person name="Tsai I.J."/>
        </authorList>
    </citation>
    <scope>NUCLEOTIDE SEQUENCE</scope>
    <source>
        <strain evidence="5">171206Taipei</strain>
    </source>
</reference>
<dbReference type="EMBL" id="JACAZF010000002">
    <property type="protein sequence ID" value="KAF7312139.1"/>
    <property type="molecule type" value="Genomic_DNA"/>
</dbReference>
<dbReference type="AlphaFoldDB" id="A0A8H6T7D2"/>
<comment type="caution">
    <text evidence="5">The sequence shown here is derived from an EMBL/GenBank/DDBJ whole genome shotgun (WGS) entry which is preliminary data.</text>
</comment>
<keyword evidence="6" id="KW-1185">Reference proteome</keyword>
<dbReference type="GO" id="GO:0006729">
    <property type="term" value="P:tetrahydrobiopterin biosynthetic process"/>
    <property type="evidence" value="ECO:0007669"/>
    <property type="project" value="InterPro"/>
</dbReference>
<dbReference type="RefSeq" id="XP_037224247.1">
    <property type="nucleotide sequence ID" value="XM_037359152.1"/>
</dbReference>
<gene>
    <name evidence="5" type="ORF">MIND_00226300</name>
</gene>
<dbReference type="OrthoDB" id="3263285at2759"/>
<dbReference type="SUPFAM" id="SSF55248">
    <property type="entry name" value="PCD-like"/>
    <property type="match status" value="1"/>
</dbReference>
<dbReference type="Pfam" id="PF01329">
    <property type="entry name" value="Pterin_4a"/>
    <property type="match status" value="1"/>
</dbReference>
<proteinExistence type="inferred from homology"/>
<sequence>MVLRLRLAPPSKSWPTAWISRADATEFLLPLLSHYGWYLSPITTKTTGHAAGLARQFKFNKSNHATAFVNDVLELTKTEKHHPQFLHVTNWPQSSNVVICTTTHSALMPATDTLKECVSPGITLRDARFALLVSSLSSANIEASEGPPMRWDVFQDTIYRWASSVSDEIGDTSSGKRKCPACHGPHSLIRCTGRQKIPPPPCPSCGGPHWGVDCSLRRLARLHHKSVTQVKTQIRRAPLVENITTAPTTSCPNCGGDHWKIDCTQPHAPAKLLNSFRFDLPPPTKLS</sequence>
<dbReference type="GeneID" id="59341668"/>
<keyword evidence="4" id="KW-0456">Lyase</keyword>
<evidence type="ECO:0000313" key="5">
    <source>
        <dbReference type="EMBL" id="KAF7312139.1"/>
    </source>
</evidence>
<dbReference type="InterPro" id="IPR001533">
    <property type="entry name" value="Pterin_deHydtase"/>
</dbReference>
<evidence type="ECO:0000256" key="2">
    <source>
        <dbReference type="ARBA" id="ARBA00006472"/>
    </source>
</evidence>
<accession>A0A8H6T7D2</accession>
<dbReference type="Proteomes" id="UP000636479">
    <property type="component" value="Unassembled WGS sequence"/>
</dbReference>
<evidence type="ECO:0000256" key="4">
    <source>
        <dbReference type="ARBA" id="ARBA00023239"/>
    </source>
</evidence>
<dbReference type="Gene3D" id="3.30.1360.20">
    <property type="entry name" value="Transcriptional coactivator/pterin dehydratase"/>
    <property type="match status" value="1"/>
</dbReference>
<dbReference type="InterPro" id="IPR036428">
    <property type="entry name" value="PCD_sf"/>
</dbReference>
<dbReference type="GO" id="GO:0008124">
    <property type="term" value="F:4-alpha-hydroxytetrahydrobiopterin dehydratase activity"/>
    <property type="evidence" value="ECO:0007669"/>
    <property type="project" value="UniProtKB-EC"/>
</dbReference>
<comment type="similarity">
    <text evidence="2">Belongs to the pterin-4-alpha-carbinolamine dehydratase family.</text>
</comment>